<evidence type="ECO:0000313" key="3">
    <source>
        <dbReference type="EMBL" id="ORV58077.1"/>
    </source>
</evidence>
<feature type="transmembrane region" description="Helical" evidence="1">
    <location>
        <begin position="115"/>
        <end position="135"/>
    </location>
</feature>
<dbReference type="InterPro" id="IPR005530">
    <property type="entry name" value="SPW"/>
</dbReference>
<name>A0A1X1UMQ2_9MYCO</name>
<dbReference type="Proteomes" id="UP000194000">
    <property type="component" value="Unassembled WGS sequence"/>
</dbReference>
<proteinExistence type="predicted"/>
<keyword evidence="1" id="KW-0812">Transmembrane</keyword>
<reference evidence="3 4" key="1">
    <citation type="submission" date="2016-01" db="EMBL/GenBank/DDBJ databases">
        <title>The new phylogeny of the genus Mycobacterium.</title>
        <authorList>
            <person name="Tarcisio F."/>
            <person name="Conor M."/>
            <person name="Antonella G."/>
            <person name="Elisabetta G."/>
            <person name="Giulia F.S."/>
            <person name="Sara T."/>
            <person name="Anna F."/>
            <person name="Clotilde B."/>
            <person name="Roberto B."/>
            <person name="Veronica D.S."/>
            <person name="Fabio R."/>
            <person name="Monica P."/>
            <person name="Olivier J."/>
            <person name="Enrico T."/>
            <person name="Nicola S."/>
        </authorList>
    </citation>
    <scope>NUCLEOTIDE SEQUENCE [LARGE SCALE GENOMIC DNA]</scope>
    <source>
        <strain evidence="3 4">DSM 45731</strain>
    </source>
</reference>
<evidence type="ECO:0000313" key="4">
    <source>
        <dbReference type="Proteomes" id="UP000194000"/>
    </source>
</evidence>
<evidence type="ECO:0000256" key="1">
    <source>
        <dbReference type="SAM" id="Phobius"/>
    </source>
</evidence>
<accession>A0A1X1UMQ2</accession>
<keyword evidence="4" id="KW-1185">Reference proteome</keyword>
<dbReference type="AlphaFoldDB" id="A0A1X1UMQ2"/>
<dbReference type="OrthoDB" id="3638638at2"/>
<dbReference type="STRING" id="1260918.AWC06_22515"/>
<comment type="caution">
    <text evidence="3">The sequence shown here is derived from an EMBL/GenBank/DDBJ whole genome shotgun (WGS) entry which is preliminary data.</text>
</comment>
<organism evidence="3 4">
    <name type="scientific">Mycobacterium fragae</name>
    <dbReference type="NCBI Taxonomy" id="1260918"/>
    <lineage>
        <taxon>Bacteria</taxon>
        <taxon>Bacillati</taxon>
        <taxon>Actinomycetota</taxon>
        <taxon>Actinomycetes</taxon>
        <taxon>Mycobacteriales</taxon>
        <taxon>Mycobacteriaceae</taxon>
        <taxon>Mycobacterium</taxon>
    </lineage>
</organism>
<feature type="transmembrane region" description="Helical" evidence="1">
    <location>
        <begin position="28"/>
        <end position="46"/>
    </location>
</feature>
<feature type="domain" description="SPW repeat-containing integral membrane" evidence="2">
    <location>
        <begin position="35"/>
        <end position="130"/>
    </location>
</feature>
<dbReference type="Pfam" id="PF03779">
    <property type="entry name" value="SPW"/>
    <property type="match status" value="1"/>
</dbReference>
<evidence type="ECO:0000259" key="2">
    <source>
        <dbReference type="Pfam" id="PF03779"/>
    </source>
</evidence>
<protein>
    <recommendedName>
        <fullName evidence="2">SPW repeat-containing integral membrane domain-containing protein</fullName>
    </recommendedName>
</protein>
<feature type="transmembrane region" description="Helical" evidence="1">
    <location>
        <begin position="89"/>
        <end position="109"/>
    </location>
</feature>
<keyword evidence="1" id="KW-0472">Membrane</keyword>
<sequence length="147" mass="15710">MSTVHSSIDHHPDLLALRARYERAAESMTAQGTFGLTLLTAVYAAISPWVVGFQGTRALAVSDLIVGLVCVALAFGYAMALDRSHGMTWTLPCLGVWFIVSPWVIHGVSPHGGMIWSNVIAGAVLTVLGLNAMYFGMRARSAEAKHA</sequence>
<dbReference type="EMBL" id="LQOW01000028">
    <property type="protein sequence ID" value="ORV58077.1"/>
    <property type="molecule type" value="Genomic_DNA"/>
</dbReference>
<feature type="transmembrane region" description="Helical" evidence="1">
    <location>
        <begin position="58"/>
        <end position="77"/>
    </location>
</feature>
<gene>
    <name evidence="3" type="ORF">AWC06_22515</name>
</gene>
<keyword evidence="1" id="KW-1133">Transmembrane helix</keyword>
<dbReference type="RefSeq" id="WP_085199408.1">
    <property type="nucleotide sequence ID" value="NZ_JACKVI010000014.1"/>
</dbReference>